<reference evidence="1" key="1">
    <citation type="submission" date="2021-08" db="EMBL/GenBank/DDBJ databases">
        <title>The first chromosome-level gecko genome reveals the dynamic sex chromosomes of Neotropical dwarf geckos (Sphaerodactylidae: Sphaerodactylus).</title>
        <authorList>
            <person name="Pinto B.J."/>
            <person name="Keating S.E."/>
            <person name="Gamble T."/>
        </authorList>
    </citation>
    <scope>NUCLEOTIDE SEQUENCE</scope>
    <source>
        <strain evidence="1">TG3544</strain>
    </source>
</reference>
<gene>
    <name evidence="1" type="ORF">K3G42_025128</name>
</gene>
<keyword evidence="2" id="KW-1185">Reference proteome</keyword>
<accession>A0ACB8ESJ1</accession>
<comment type="caution">
    <text evidence="1">The sequence shown here is derived from an EMBL/GenBank/DDBJ whole genome shotgun (WGS) entry which is preliminary data.</text>
</comment>
<sequence>MISLKRPQGDSSRCFVCIIGEATCHFKSWHWASGNNPLLTTGKLLTFYSNCTFKQQIYTPIPGVGGDSHRHSLESHRLQPTTKVHKYIKCGVVIVMSQTTDLLRSELPALAGSTSPELQVETWDIVHANESSTRATAPPYYMSLPIAEQMLLVFSQRT</sequence>
<name>A0ACB8ESJ1_9SAUR</name>
<organism evidence="1 2">
    <name type="scientific">Sphaerodactylus townsendi</name>
    <dbReference type="NCBI Taxonomy" id="933632"/>
    <lineage>
        <taxon>Eukaryota</taxon>
        <taxon>Metazoa</taxon>
        <taxon>Chordata</taxon>
        <taxon>Craniata</taxon>
        <taxon>Vertebrata</taxon>
        <taxon>Euteleostomi</taxon>
        <taxon>Lepidosauria</taxon>
        <taxon>Squamata</taxon>
        <taxon>Bifurcata</taxon>
        <taxon>Gekkota</taxon>
        <taxon>Sphaerodactylidae</taxon>
        <taxon>Sphaerodactylus</taxon>
    </lineage>
</organism>
<dbReference type="Proteomes" id="UP000827872">
    <property type="component" value="Linkage Group LG07"/>
</dbReference>
<proteinExistence type="predicted"/>
<protein>
    <submittedName>
        <fullName evidence="1">Uncharacterized protein</fullName>
    </submittedName>
</protein>
<evidence type="ECO:0000313" key="1">
    <source>
        <dbReference type="EMBL" id="KAH7995360.1"/>
    </source>
</evidence>
<dbReference type="EMBL" id="CM037620">
    <property type="protein sequence ID" value="KAH7995360.1"/>
    <property type="molecule type" value="Genomic_DNA"/>
</dbReference>
<evidence type="ECO:0000313" key="2">
    <source>
        <dbReference type="Proteomes" id="UP000827872"/>
    </source>
</evidence>